<proteinExistence type="predicted"/>
<reference evidence="3 4" key="1">
    <citation type="submission" date="2019-09" db="EMBL/GenBank/DDBJ databases">
        <title>Draft genome sequence of 3 type strains from the CCUG.</title>
        <authorList>
            <person name="Pineiro-Iglesias B."/>
            <person name="Tunovic T."/>
            <person name="Unosson C."/>
            <person name="Inganas E."/>
            <person name="Ohlen M."/>
            <person name="Cardew S."/>
            <person name="Jensie-Markopoulos S."/>
            <person name="Salva-Serra F."/>
            <person name="Jaen-Luchoro D."/>
            <person name="Karlsson R."/>
            <person name="Svensson-Stadler L."/>
            <person name="Chun J."/>
            <person name="Moore E."/>
        </authorList>
    </citation>
    <scope>NUCLEOTIDE SEQUENCE [LARGE SCALE GENOMIC DNA]</scope>
    <source>
        <strain evidence="3 4">CCUG 65427</strain>
    </source>
</reference>
<dbReference type="CDD" id="cd02696">
    <property type="entry name" value="MurNAc-LAA"/>
    <property type="match status" value="1"/>
</dbReference>
<accession>A0A833CAF1</accession>
<dbReference type="PANTHER" id="PTHR30404:SF0">
    <property type="entry name" value="N-ACETYLMURAMOYL-L-ALANINE AMIDASE AMIC"/>
    <property type="match status" value="1"/>
</dbReference>
<dbReference type="EMBL" id="WBKH01000010">
    <property type="protein sequence ID" value="KAB1477226.1"/>
    <property type="molecule type" value="Genomic_DNA"/>
</dbReference>
<dbReference type="Gene3D" id="3.40.630.40">
    <property type="entry name" value="Zn-dependent exopeptidases"/>
    <property type="match status" value="1"/>
</dbReference>
<dbReference type="SMART" id="SM00646">
    <property type="entry name" value="Ami_3"/>
    <property type="match status" value="1"/>
</dbReference>
<dbReference type="PANTHER" id="PTHR30404">
    <property type="entry name" value="N-ACETYLMURAMOYL-L-ALANINE AMIDASE"/>
    <property type="match status" value="1"/>
</dbReference>
<dbReference type="InterPro" id="IPR002508">
    <property type="entry name" value="MurNAc-LAA_cat"/>
</dbReference>
<dbReference type="RefSeq" id="WP_127008265.1">
    <property type="nucleotide sequence ID" value="NZ_RQUZ01000010.1"/>
</dbReference>
<sequence length="186" mass="20373">MKILINAGHAPNGIPDPGAIGPTGLRECDVVAFVGGLVQKYLIAAGVQADYIQDDSLEFICETANEGNYDLFLSIHCNSFNDKSRGIEVYTSHGWSDSDNFATCLMNQMANTFPSLDVRADWSDGDVDKEAGLYVLNNTVMPAALFELPFISNPVEEEWLRNPINQNEAAKALARGVTDYVVQYMS</sequence>
<protein>
    <submittedName>
        <fullName evidence="3">N-acetylmuramoyl-L-alanine amidase</fullName>
    </submittedName>
</protein>
<evidence type="ECO:0000256" key="1">
    <source>
        <dbReference type="ARBA" id="ARBA00022801"/>
    </source>
</evidence>
<dbReference type="Proteomes" id="UP000434554">
    <property type="component" value="Unassembled WGS sequence"/>
</dbReference>
<keyword evidence="1" id="KW-0378">Hydrolase</keyword>
<evidence type="ECO:0000313" key="3">
    <source>
        <dbReference type="EMBL" id="KAB1477226.1"/>
    </source>
</evidence>
<evidence type="ECO:0000313" key="4">
    <source>
        <dbReference type="Proteomes" id="UP000434554"/>
    </source>
</evidence>
<dbReference type="Pfam" id="PF01520">
    <property type="entry name" value="Amidase_3"/>
    <property type="match status" value="1"/>
</dbReference>
<dbReference type="SUPFAM" id="SSF53187">
    <property type="entry name" value="Zn-dependent exopeptidases"/>
    <property type="match status" value="1"/>
</dbReference>
<dbReference type="GO" id="GO:0008745">
    <property type="term" value="F:N-acetylmuramoyl-L-alanine amidase activity"/>
    <property type="evidence" value="ECO:0007669"/>
    <property type="project" value="InterPro"/>
</dbReference>
<dbReference type="GeneID" id="83055572"/>
<evidence type="ECO:0000259" key="2">
    <source>
        <dbReference type="SMART" id="SM00646"/>
    </source>
</evidence>
<name>A0A833CAF1_9FIRM</name>
<dbReference type="InterPro" id="IPR050695">
    <property type="entry name" value="N-acetylmuramoyl_amidase_3"/>
</dbReference>
<comment type="caution">
    <text evidence="3">The sequence shown here is derived from an EMBL/GenBank/DDBJ whole genome shotgun (WGS) entry which is preliminary data.</text>
</comment>
<dbReference type="AlphaFoldDB" id="A0A833CAF1"/>
<organism evidence="3 4">
    <name type="scientific">Veillonella seminalis</name>
    <dbReference type="NCBI Taxonomy" id="1502943"/>
    <lineage>
        <taxon>Bacteria</taxon>
        <taxon>Bacillati</taxon>
        <taxon>Bacillota</taxon>
        <taxon>Negativicutes</taxon>
        <taxon>Veillonellales</taxon>
        <taxon>Veillonellaceae</taxon>
        <taxon>Veillonella</taxon>
    </lineage>
</organism>
<gene>
    <name evidence="3" type="ORF">F8R14_09535</name>
</gene>
<dbReference type="GO" id="GO:0030288">
    <property type="term" value="C:outer membrane-bounded periplasmic space"/>
    <property type="evidence" value="ECO:0007669"/>
    <property type="project" value="TreeGrafter"/>
</dbReference>
<dbReference type="GO" id="GO:0009253">
    <property type="term" value="P:peptidoglycan catabolic process"/>
    <property type="evidence" value="ECO:0007669"/>
    <property type="project" value="InterPro"/>
</dbReference>
<feature type="domain" description="MurNAc-LAA" evidence="2">
    <location>
        <begin position="61"/>
        <end position="178"/>
    </location>
</feature>